<dbReference type="CDD" id="cd14791">
    <property type="entry name" value="GH36"/>
    <property type="match status" value="1"/>
</dbReference>
<dbReference type="EC" id="3.2.1.22" evidence="2"/>
<dbReference type="Proteomes" id="UP000235786">
    <property type="component" value="Unassembled WGS sequence"/>
</dbReference>
<dbReference type="InterPro" id="IPR031704">
    <property type="entry name" value="Glyco_hydro_36_N"/>
</dbReference>
<gene>
    <name evidence="6" type="ORF">L207DRAFT_554976</name>
</gene>
<organism evidence="6 7">
    <name type="scientific">Hyaloscypha variabilis (strain UAMH 11265 / GT02V1 / F)</name>
    <name type="common">Meliniomyces variabilis</name>
    <dbReference type="NCBI Taxonomy" id="1149755"/>
    <lineage>
        <taxon>Eukaryota</taxon>
        <taxon>Fungi</taxon>
        <taxon>Dikarya</taxon>
        <taxon>Ascomycota</taxon>
        <taxon>Pezizomycotina</taxon>
        <taxon>Leotiomycetes</taxon>
        <taxon>Helotiales</taxon>
        <taxon>Hyaloscyphaceae</taxon>
        <taxon>Hyaloscypha</taxon>
        <taxon>Hyaloscypha variabilis</taxon>
    </lineage>
</organism>
<dbReference type="Pfam" id="PF02065">
    <property type="entry name" value="Melibiase"/>
    <property type="match status" value="1"/>
</dbReference>
<name>A0A2J6RJE2_HYAVF</name>
<evidence type="ECO:0000256" key="2">
    <source>
        <dbReference type="ARBA" id="ARBA00012755"/>
    </source>
</evidence>
<proteinExistence type="predicted"/>
<dbReference type="InterPro" id="IPR038417">
    <property type="entry name" value="Alpga-gal_N_sf"/>
</dbReference>
<dbReference type="PANTHER" id="PTHR43053">
    <property type="entry name" value="GLYCOSIDASE FAMILY 31"/>
    <property type="match status" value="1"/>
</dbReference>
<dbReference type="PANTHER" id="PTHR43053:SF3">
    <property type="entry name" value="ALPHA-GALACTOSIDASE C-RELATED"/>
    <property type="match status" value="1"/>
</dbReference>
<dbReference type="GO" id="GO:0004557">
    <property type="term" value="F:alpha-galactosidase activity"/>
    <property type="evidence" value="ECO:0007669"/>
    <property type="project" value="UniProtKB-EC"/>
</dbReference>
<dbReference type="Gene3D" id="2.70.98.60">
    <property type="entry name" value="alpha-galactosidase from lactobacil brevis"/>
    <property type="match status" value="1"/>
</dbReference>
<evidence type="ECO:0000256" key="1">
    <source>
        <dbReference type="ARBA" id="ARBA00001255"/>
    </source>
</evidence>
<dbReference type="AlphaFoldDB" id="A0A2J6RJE2"/>
<evidence type="ECO:0000256" key="4">
    <source>
        <dbReference type="ARBA" id="ARBA00023295"/>
    </source>
</evidence>
<feature type="domain" description="Glycosyl hydrolase family 36 N-terminal" evidence="5">
    <location>
        <begin position="116"/>
        <end position="215"/>
    </location>
</feature>
<dbReference type="SUPFAM" id="SSF51445">
    <property type="entry name" value="(Trans)glycosidases"/>
    <property type="match status" value="1"/>
</dbReference>
<dbReference type="InterPro" id="IPR013785">
    <property type="entry name" value="Aldolase_TIM"/>
</dbReference>
<dbReference type="InterPro" id="IPR002252">
    <property type="entry name" value="Glyco_hydro_36"/>
</dbReference>
<protein>
    <recommendedName>
        <fullName evidence="2">alpha-galactosidase</fullName>
        <ecNumber evidence="2">3.2.1.22</ecNumber>
    </recommendedName>
</protein>
<keyword evidence="4" id="KW-0326">Glycosidase</keyword>
<keyword evidence="7" id="KW-1185">Reference proteome</keyword>
<accession>A0A2J6RJE2</accession>
<dbReference type="GO" id="GO:0016052">
    <property type="term" value="P:carbohydrate catabolic process"/>
    <property type="evidence" value="ECO:0007669"/>
    <property type="project" value="InterPro"/>
</dbReference>
<dbReference type="Gene3D" id="3.20.20.70">
    <property type="entry name" value="Aldolase class I"/>
    <property type="match status" value="1"/>
</dbReference>
<evidence type="ECO:0000313" key="7">
    <source>
        <dbReference type="Proteomes" id="UP000235786"/>
    </source>
</evidence>
<keyword evidence="3 6" id="KW-0378">Hydrolase</keyword>
<evidence type="ECO:0000256" key="3">
    <source>
        <dbReference type="ARBA" id="ARBA00022801"/>
    </source>
</evidence>
<dbReference type="InterPro" id="IPR017853">
    <property type="entry name" value="GH"/>
</dbReference>
<dbReference type="OrthoDB" id="5795902at2759"/>
<evidence type="ECO:0000313" key="6">
    <source>
        <dbReference type="EMBL" id="PMD38636.1"/>
    </source>
</evidence>
<comment type="catalytic activity">
    <reaction evidence="1">
        <text>Hydrolysis of terminal, non-reducing alpha-D-galactose residues in alpha-D-galactosides, including galactose oligosaccharides, galactomannans and galactolipids.</text>
        <dbReference type="EC" id="3.2.1.22"/>
    </reaction>
</comment>
<reference evidence="6 7" key="1">
    <citation type="submission" date="2016-04" db="EMBL/GenBank/DDBJ databases">
        <title>A degradative enzymes factory behind the ericoid mycorrhizal symbiosis.</title>
        <authorList>
            <consortium name="DOE Joint Genome Institute"/>
            <person name="Martino E."/>
            <person name="Morin E."/>
            <person name="Grelet G."/>
            <person name="Kuo A."/>
            <person name="Kohler A."/>
            <person name="Daghino S."/>
            <person name="Barry K."/>
            <person name="Choi C."/>
            <person name="Cichocki N."/>
            <person name="Clum A."/>
            <person name="Copeland A."/>
            <person name="Hainaut M."/>
            <person name="Haridas S."/>
            <person name="Labutti K."/>
            <person name="Lindquist E."/>
            <person name="Lipzen A."/>
            <person name="Khouja H.-R."/>
            <person name="Murat C."/>
            <person name="Ohm R."/>
            <person name="Olson A."/>
            <person name="Spatafora J."/>
            <person name="Veneault-Fourrey C."/>
            <person name="Henrissat B."/>
            <person name="Grigoriev I."/>
            <person name="Martin F."/>
            <person name="Perotto S."/>
        </authorList>
    </citation>
    <scope>NUCLEOTIDE SEQUENCE [LARGE SCALE GENOMIC DNA]</scope>
    <source>
        <strain evidence="6 7">F</strain>
    </source>
</reference>
<dbReference type="EMBL" id="KZ613947">
    <property type="protein sequence ID" value="PMD38636.1"/>
    <property type="molecule type" value="Genomic_DNA"/>
</dbReference>
<evidence type="ECO:0000259" key="5">
    <source>
        <dbReference type="Pfam" id="PF16875"/>
    </source>
</evidence>
<dbReference type="PRINTS" id="PR00743">
    <property type="entry name" value="GLHYDRLASE36"/>
</dbReference>
<dbReference type="Pfam" id="PF16875">
    <property type="entry name" value="Glyco_hydro_36N"/>
    <property type="match status" value="1"/>
</dbReference>
<sequence>MATVVRGGQSSIGYRLHLHLEYPIERQEYVSMRLETPRGRTIHWQADGIHVLISIDSDRVLHLSSILPPGYNPKKLASKYFASSSLPLAQVRLVGEGNQIYKSSKTLIGSYVSGRLRYVSHSETKDDLQQSLDITSHDEISGILVTTHFVVFTGIPVLRSWITVTNTSEQDVILSQVNSLTFGGLSSSEEWWNDYTLSTATNTWFREAQWRDHSLPSIGLDNSGIYKLHDGHVASMANFSLSNRGSFSTGTHLPMGMLKRNDNTDTWLWQVENNASWKWEIGDYKDNVYLAAGGPTSIYHDWRQTLASGATFNSVPMAPCHVFDSPETAFGALTQYRRRLRRKHADNDELPIIFNDYMNCLMGDPTEDKIKSLLPAVATCGAEYFVIDAGWYADDNGWWDDVGLWQPSKVRFPSGFKSLLDTIRSHGLIPGLWLEPEVIGVRSVVANQLPPDAFFQERGERIIEKGRYQLDYRHPAVRERMDKVVDDLILNYGVGYFKFDYNIEVAQGTGVNSCSTGAGQLDHSRAYLGWVNKIYDRHPSLVIESCSSGAQRMDYAMLSVHSLQSTSDQQDPVLYAAIAAAAPTAVTPEQSATWAYPQPSWNLEMNALTVVNSLLGRVHLSGKLDALDAENLDLVKQGMDVYKSIRSDIKTSLPFWPLGLPKWHDEWVALGIAAQSGNFYLSVWRRGGPTSATLPIKGLSGTGDVEIELLYPRGFLAGVKWDAKSSSLAVELSSTPSARLLRLRLK</sequence>
<dbReference type="InterPro" id="IPR050985">
    <property type="entry name" value="Alpha-glycosidase_related"/>
</dbReference>
<dbReference type="STRING" id="1149755.A0A2J6RJE2"/>